<keyword evidence="1" id="KW-1133">Transmembrane helix</keyword>
<feature type="transmembrane region" description="Helical" evidence="1">
    <location>
        <begin position="20"/>
        <end position="44"/>
    </location>
</feature>
<name>E8N8Y5_MICTS</name>
<dbReference type="GO" id="GO:0003964">
    <property type="term" value="F:RNA-directed DNA polymerase activity"/>
    <property type="evidence" value="ECO:0007669"/>
    <property type="project" value="UniProtKB-KW"/>
</dbReference>
<keyword evidence="1" id="KW-0812">Transmembrane</keyword>
<dbReference type="KEGG" id="mts:MTES_0230"/>
<reference evidence="2 3" key="1">
    <citation type="journal article" date="2011" name="J. Bacteriol.">
        <title>Genome sequence of Microbacterium testaceum StLB037, an N-acylhomoserine lactone-degrading bacterium isolated from potato leaves.</title>
        <authorList>
            <person name="Morohoshi T."/>
            <person name="Wang W.-Z."/>
            <person name="Someya N."/>
            <person name="Ikeda T."/>
        </authorList>
    </citation>
    <scope>NUCLEOTIDE SEQUENCE [LARGE SCALE GENOMIC DNA]</scope>
    <source>
        <strain evidence="2 3">StLB037</strain>
    </source>
</reference>
<reference key="2">
    <citation type="submission" date="2011-02" db="EMBL/GenBank/DDBJ databases">
        <title>Genome sequence of Microbacterium testaceum StLB037.</title>
        <authorList>
            <person name="Morohoshi T."/>
            <person name="Wang W.Z."/>
            <person name="Someya N."/>
            <person name="Ikeda T."/>
        </authorList>
    </citation>
    <scope>NUCLEOTIDE SEQUENCE</scope>
    <source>
        <strain>StLB037</strain>
    </source>
</reference>
<keyword evidence="1" id="KW-0472">Membrane</keyword>
<sequence length="190" mass="21020">MLVWEIVRSNLDAATVSSLPFAPTILGVAPAATLVAAMTTLLLARTQYARVSRPYISGHSKGWIRVRRRRAWTLILQNVGAGVARVRSVRYGIVPAAVEGWLWWPVPEARDNLAMLGLRPGVDFDLHEISPGFAMKPSMGIADGLEMFTLSERGSNALQVFAIQLEFEDQVGDVYIWERDFASVLRLGRA</sequence>
<evidence type="ECO:0000313" key="2">
    <source>
        <dbReference type="EMBL" id="BAJ73194.1"/>
    </source>
</evidence>
<dbReference type="EMBL" id="AP012052">
    <property type="protein sequence ID" value="BAJ73194.1"/>
    <property type="molecule type" value="Genomic_DNA"/>
</dbReference>
<organism evidence="2 3">
    <name type="scientific">Microbacterium testaceum (strain StLB037)</name>
    <dbReference type="NCBI Taxonomy" id="979556"/>
    <lineage>
        <taxon>Bacteria</taxon>
        <taxon>Bacillati</taxon>
        <taxon>Actinomycetota</taxon>
        <taxon>Actinomycetes</taxon>
        <taxon>Micrococcales</taxon>
        <taxon>Microbacteriaceae</taxon>
        <taxon>Microbacterium</taxon>
    </lineage>
</organism>
<dbReference type="AlphaFoldDB" id="E8N8Y5"/>
<keyword evidence="2" id="KW-0808">Transferase</keyword>
<keyword evidence="2" id="KW-0548">Nucleotidyltransferase</keyword>
<protein>
    <submittedName>
        <fullName evidence="2">Retron-type reverse transcriptase</fullName>
    </submittedName>
</protein>
<proteinExistence type="predicted"/>
<accession>E8N8Y5</accession>
<evidence type="ECO:0000256" key="1">
    <source>
        <dbReference type="SAM" id="Phobius"/>
    </source>
</evidence>
<gene>
    <name evidence="2" type="ordered locus">MTES_0230</name>
</gene>
<keyword evidence="2" id="KW-0695">RNA-directed DNA polymerase</keyword>
<dbReference type="STRING" id="979556.MTES_0230"/>
<dbReference type="HOGENOM" id="CLU_1426548_0_0_11"/>
<dbReference type="Proteomes" id="UP000008975">
    <property type="component" value="Chromosome"/>
</dbReference>
<evidence type="ECO:0000313" key="3">
    <source>
        <dbReference type="Proteomes" id="UP000008975"/>
    </source>
</evidence>